<dbReference type="InterPro" id="IPR005229">
    <property type="entry name" value="YicC/YloC-like"/>
</dbReference>
<keyword evidence="2" id="KW-0540">Nuclease</keyword>
<comment type="similarity">
    <text evidence="5">Belongs to the YicC/YloC family.</text>
</comment>
<reference evidence="8" key="1">
    <citation type="submission" date="2024-05" db="EMBL/GenBank/DDBJ databases">
        <title>Alkalihalobacillus sp. strain MEB203 novel alkaliphilic bacterium from Lonar Lake, India.</title>
        <authorList>
            <person name="Joshi A."/>
            <person name="Thite S."/>
            <person name="Mengade P."/>
        </authorList>
    </citation>
    <scope>NUCLEOTIDE SEQUENCE</scope>
    <source>
        <strain evidence="8">MEB 203</strain>
    </source>
</reference>
<dbReference type="Pfam" id="PF03755">
    <property type="entry name" value="YicC-like_N"/>
    <property type="match status" value="1"/>
</dbReference>
<sequence length="293" mass="34098">MITSMTGYGQAVLENERFKVSVEMRSYNHRFFEVMIRMPRQLLPIEEQLKKAVQKQVHRGKVDVFINIEGEGLVKKRLDIDWDLFQEYIHVAADMKKRADITGQPSVDALLLHEKIVSVHEQEQTDEGLFSTLIKATEEAALKLVEMRKREGHSLFIDLKTRVEHVSQLATDLKQYAPKVAEHYRTKLQKRVEEFLQGQVEYDENRLLNEVAFFADKSNVDEELIRLDSHTVQFQKIIEEGGVVGRKLDFLIQEMNREVNTIGSKANDIHISRQVVELKSEIEKIKEQVQNIE</sequence>
<evidence type="ECO:0000256" key="5">
    <source>
        <dbReference type="ARBA" id="ARBA00035648"/>
    </source>
</evidence>
<organism evidence="8 9">
    <name type="scientific">Alkalihalobacterium chitinilyticum</name>
    <dbReference type="NCBI Taxonomy" id="2980103"/>
    <lineage>
        <taxon>Bacteria</taxon>
        <taxon>Bacillati</taxon>
        <taxon>Bacillota</taxon>
        <taxon>Bacilli</taxon>
        <taxon>Bacillales</taxon>
        <taxon>Bacillaceae</taxon>
        <taxon>Alkalihalobacterium</taxon>
    </lineage>
</organism>
<keyword evidence="4" id="KW-0378">Hydrolase</keyword>
<evidence type="ECO:0000259" key="6">
    <source>
        <dbReference type="Pfam" id="PF03755"/>
    </source>
</evidence>
<evidence type="ECO:0000259" key="7">
    <source>
        <dbReference type="Pfam" id="PF08340"/>
    </source>
</evidence>
<keyword evidence="3" id="KW-0255">Endonuclease</keyword>
<dbReference type="RefSeq" id="WP_275117645.1">
    <property type="nucleotide sequence ID" value="NZ_JAOTPO010000003.1"/>
</dbReference>
<evidence type="ECO:0000256" key="1">
    <source>
        <dbReference type="ARBA" id="ARBA00001968"/>
    </source>
</evidence>
<protein>
    <submittedName>
        <fullName evidence="8">YicC family protein</fullName>
    </submittedName>
</protein>
<dbReference type="PANTHER" id="PTHR30636:SF3">
    <property type="entry name" value="UPF0701 PROTEIN YICC"/>
    <property type="match status" value="1"/>
</dbReference>
<proteinExistence type="inferred from homology"/>
<keyword evidence="9" id="KW-1185">Reference proteome</keyword>
<dbReference type="PANTHER" id="PTHR30636">
    <property type="entry name" value="UPF0701 PROTEIN YICC"/>
    <property type="match status" value="1"/>
</dbReference>
<name>A0ABT5VCL5_9BACI</name>
<feature type="domain" description="Endoribonuclease YicC-like N-terminal" evidence="6">
    <location>
        <begin position="2"/>
        <end position="155"/>
    </location>
</feature>
<evidence type="ECO:0000256" key="2">
    <source>
        <dbReference type="ARBA" id="ARBA00022722"/>
    </source>
</evidence>
<gene>
    <name evidence="8" type="ORF">N7Z68_06475</name>
</gene>
<feature type="domain" description="Endoribonuclease YicC-like C-terminal" evidence="7">
    <location>
        <begin position="174"/>
        <end position="293"/>
    </location>
</feature>
<dbReference type="Proteomes" id="UP001148125">
    <property type="component" value="Unassembled WGS sequence"/>
</dbReference>
<dbReference type="InterPro" id="IPR013551">
    <property type="entry name" value="YicC-like_C"/>
</dbReference>
<dbReference type="Pfam" id="PF08340">
    <property type="entry name" value="YicC-like_C"/>
    <property type="match status" value="1"/>
</dbReference>
<evidence type="ECO:0000256" key="3">
    <source>
        <dbReference type="ARBA" id="ARBA00022759"/>
    </source>
</evidence>
<dbReference type="NCBIfam" id="TIGR00255">
    <property type="entry name" value="YicC/YloC family endoribonuclease"/>
    <property type="match status" value="1"/>
</dbReference>
<dbReference type="InterPro" id="IPR013527">
    <property type="entry name" value="YicC-like_N"/>
</dbReference>
<evidence type="ECO:0000313" key="9">
    <source>
        <dbReference type="Proteomes" id="UP001148125"/>
    </source>
</evidence>
<evidence type="ECO:0000256" key="4">
    <source>
        <dbReference type="ARBA" id="ARBA00022801"/>
    </source>
</evidence>
<evidence type="ECO:0000313" key="8">
    <source>
        <dbReference type="EMBL" id="MDE5413025.1"/>
    </source>
</evidence>
<comment type="caution">
    <text evidence="8">The sequence shown here is derived from an EMBL/GenBank/DDBJ whole genome shotgun (WGS) entry which is preliminary data.</text>
</comment>
<comment type="cofactor">
    <cofactor evidence="1">
        <name>a divalent metal cation</name>
        <dbReference type="ChEBI" id="CHEBI:60240"/>
    </cofactor>
</comment>
<accession>A0ABT5VCL5</accession>
<dbReference type="EMBL" id="JAOTPO010000003">
    <property type="protein sequence ID" value="MDE5413025.1"/>
    <property type="molecule type" value="Genomic_DNA"/>
</dbReference>